<keyword evidence="8" id="KW-1185">Reference proteome</keyword>
<evidence type="ECO:0000256" key="5">
    <source>
        <dbReference type="SAM" id="MobiDB-lite"/>
    </source>
</evidence>
<keyword evidence="2" id="KW-0805">Transcription regulation</keyword>
<keyword evidence="4" id="KW-0804">Transcription</keyword>
<evidence type="ECO:0000313" key="8">
    <source>
        <dbReference type="Proteomes" id="UP001596189"/>
    </source>
</evidence>
<sequence>MKPLAPRRSRRTADDPATLRQVAERAGVSIATVSRVVRGVDAVSDETTTRVQAAVLELGFRPNLRGRALATRRHQAVGVVFPGLAGPYYSEVIAGFEEEAVASQLSVLILGTHLLEHSRRLVLDMADRVDGIAVMGGSVPQDVLDALTKARCPVVQLAGSPGAAVPTVRTAGAEPVRQLTRHLIEDHDYDRLVFVGNPTGSPDGEDRWNGFRQAHRDLGLPLPRTPLRAAHDQAGGLVAADDLLGMRNRPRAAVCVNDEIAIGMLITLLGRGIRVPQDVALTGFDNLPAAALTAPGLTSVRQQMRELGSCTVRMLRTAIDGGTDLPSEVELPAEVVLRASCGCAPDHPAGATRPRTSHRAPSRPRRATARA</sequence>
<evidence type="ECO:0000313" key="7">
    <source>
        <dbReference type="EMBL" id="MFC6007426.1"/>
    </source>
</evidence>
<dbReference type="InterPro" id="IPR010982">
    <property type="entry name" value="Lambda_DNA-bd_dom_sf"/>
</dbReference>
<dbReference type="CDD" id="cd01392">
    <property type="entry name" value="HTH_LacI"/>
    <property type="match status" value="1"/>
</dbReference>
<dbReference type="SUPFAM" id="SSF47413">
    <property type="entry name" value="lambda repressor-like DNA-binding domains"/>
    <property type="match status" value="1"/>
</dbReference>
<dbReference type="GO" id="GO:0003677">
    <property type="term" value="F:DNA binding"/>
    <property type="evidence" value="ECO:0007669"/>
    <property type="project" value="UniProtKB-KW"/>
</dbReference>
<dbReference type="Pfam" id="PF00356">
    <property type="entry name" value="LacI"/>
    <property type="match status" value="1"/>
</dbReference>
<protein>
    <submittedName>
        <fullName evidence="7">LacI family DNA-binding transcriptional regulator</fullName>
    </submittedName>
</protein>
<dbReference type="SMART" id="SM00354">
    <property type="entry name" value="HTH_LACI"/>
    <property type="match status" value="1"/>
</dbReference>
<dbReference type="Pfam" id="PF13377">
    <property type="entry name" value="Peripla_BP_3"/>
    <property type="match status" value="1"/>
</dbReference>
<dbReference type="SUPFAM" id="SSF53822">
    <property type="entry name" value="Periplasmic binding protein-like I"/>
    <property type="match status" value="1"/>
</dbReference>
<feature type="region of interest" description="Disordered" evidence="5">
    <location>
        <begin position="346"/>
        <end position="371"/>
    </location>
</feature>
<dbReference type="PROSITE" id="PS50932">
    <property type="entry name" value="HTH_LACI_2"/>
    <property type="match status" value="1"/>
</dbReference>
<reference evidence="8" key="1">
    <citation type="journal article" date="2019" name="Int. J. Syst. Evol. Microbiol.">
        <title>The Global Catalogue of Microorganisms (GCM) 10K type strain sequencing project: providing services to taxonomists for standard genome sequencing and annotation.</title>
        <authorList>
            <consortium name="The Broad Institute Genomics Platform"/>
            <consortium name="The Broad Institute Genome Sequencing Center for Infectious Disease"/>
            <person name="Wu L."/>
            <person name="Ma J."/>
        </authorList>
    </citation>
    <scope>NUCLEOTIDE SEQUENCE [LARGE SCALE GENOMIC DNA]</scope>
    <source>
        <strain evidence="8">KACC 14249</strain>
    </source>
</reference>
<dbReference type="Gene3D" id="3.40.50.2300">
    <property type="match status" value="2"/>
</dbReference>
<evidence type="ECO:0000256" key="2">
    <source>
        <dbReference type="ARBA" id="ARBA00023015"/>
    </source>
</evidence>
<evidence type="ECO:0000256" key="4">
    <source>
        <dbReference type="ARBA" id="ARBA00023163"/>
    </source>
</evidence>
<comment type="caution">
    <text evidence="7">The sequence shown here is derived from an EMBL/GenBank/DDBJ whole genome shotgun (WGS) entry which is preliminary data.</text>
</comment>
<dbReference type="EMBL" id="JBHSRD010000003">
    <property type="protein sequence ID" value="MFC6007426.1"/>
    <property type="molecule type" value="Genomic_DNA"/>
</dbReference>
<keyword evidence="3 7" id="KW-0238">DNA-binding</keyword>
<dbReference type="Proteomes" id="UP001596189">
    <property type="component" value="Unassembled WGS sequence"/>
</dbReference>
<dbReference type="PANTHER" id="PTHR30146:SF148">
    <property type="entry name" value="HTH-TYPE TRANSCRIPTIONAL REPRESSOR PURR-RELATED"/>
    <property type="match status" value="1"/>
</dbReference>
<gene>
    <name evidence="7" type="ORF">ACFQDO_09825</name>
</gene>
<keyword evidence="1" id="KW-0678">Repressor</keyword>
<feature type="compositionally biased region" description="Basic residues" evidence="5">
    <location>
        <begin position="355"/>
        <end position="371"/>
    </location>
</feature>
<accession>A0ABW1JEF4</accession>
<evidence type="ECO:0000256" key="1">
    <source>
        <dbReference type="ARBA" id="ARBA00022491"/>
    </source>
</evidence>
<organism evidence="7 8">
    <name type="scientific">Angustibacter luteus</name>
    <dbReference type="NCBI Taxonomy" id="658456"/>
    <lineage>
        <taxon>Bacteria</taxon>
        <taxon>Bacillati</taxon>
        <taxon>Actinomycetota</taxon>
        <taxon>Actinomycetes</taxon>
        <taxon>Kineosporiales</taxon>
        <taxon>Kineosporiaceae</taxon>
    </lineage>
</organism>
<name>A0ABW1JEF4_9ACTN</name>
<evidence type="ECO:0000259" key="6">
    <source>
        <dbReference type="PROSITE" id="PS50932"/>
    </source>
</evidence>
<dbReference type="RefSeq" id="WP_345716226.1">
    <property type="nucleotide sequence ID" value="NZ_BAABFP010000004.1"/>
</dbReference>
<dbReference type="InterPro" id="IPR028082">
    <property type="entry name" value="Peripla_BP_I"/>
</dbReference>
<proteinExistence type="predicted"/>
<dbReference type="Gene3D" id="1.10.260.40">
    <property type="entry name" value="lambda repressor-like DNA-binding domains"/>
    <property type="match status" value="1"/>
</dbReference>
<dbReference type="InterPro" id="IPR000843">
    <property type="entry name" value="HTH_LacI"/>
</dbReference>
<dbReference type="PANTHER" id="PTHR30146">
    <property type="entry name" value="LACI-RELATED TRANSCRIPTIONAL REPRESSOR"/>
    <property type="match status" value="1"/>
</dbReference>
<dbReference type="InterPro" id="IPR046335">
    <property type="entry name" value="LacI/GalR-like_sensor"/>
</dbReference>
<dbReference type="CDD" id="cd06267">
    <property type="entry name" value="PBP1_LacI_sugar_binding-like"/>
    <property type="match status" value="1"/>
</dbReference>
<evidence type="ECO:0000256" key="3">
    <source>
        <dbReference type="ARBA" id="ARBA00023125"/>
    </source>
</evidence>
<feature type="domain" description="HTH lacI-type" evidence="6">
    <location>
        <begin position="17"/>
        <end position="71"/>
    </location>
</feature>